<accession>Q2CGE9</accession>
<sequence length="144" mass="16321">MSRARRIHALALLERVGRHEMAEEARQLTELRSRAAHHRAEADALDRKLVEETADIRLEAAPYLTRFIQSIRSAAAEHLEQARAADDEARALEDRVLEAFRSLKSVQVALEGERDAEARARLAAETARLDELSAIRHARAMRPR</sequence>
<dbReference type="STRING" id="314256.OG2516_06886"/>
<organism evidence="2 3">
    <name type="scientific">Oceanicola granulosus (strain ATCC BAA-861 / DSM 15982 / KCTC 12143 / HTCC2516)</name>
    <dbReference type="NCBI Taxonomy" id="314256"/>
    <lineage>
        <taxon>Bacteria</taxon>
        <taxon>Pseudomonadati</taxon>
        <taxon>Pseudomonadota</taxon>
        <taxon>Alphaproteobacteria</taxon>
        <taxon>Rhodobacterales</taxon>
        <taxon>Roseobacteraceae</taxon>
        <taxon>Oceanicola</taxon>
    </lineage>
</organism>
<proteinExistence type="predicted"/>
<protein>
    <recommendedName>
        <fullName evidence="4">Flagellar FliJ protein</fullName>
    </recommendedName>
</protein>
<evidence type="ECO:0000256" key="1">
    <source>
        <dbReference type="SAM" id="Coils"/>
    </source>
</evidence>
<dbReference type="Proteomes" id="UP000003635">
    <property type="component" value="Unassembled WGS sequence"/>
</dbReference>
<dbReference type="OrthoDB" id="7862148at2"/>
<keyword evidence="3" id="KW-1185">Reference proteome</keyword>
<reference evidence="2 3" key="1">
    <citation type="journal article" date="2010" name="J. Bacteriol.">
        <title>Genome sequences of Oceanicola granulosus HTCC2516(T) and Oceanicola batsensis HTCC2597(TDelta).</title>
        <authorList>
            <person name="Thrash J.C."/>
            <person name="Cho J.C."/>
            <person name="Vergin K.L."/>
            <person name="Giovannoni S.J."/>
        </authorList>
    </citation>
    <scope>NUCLEOTIDE SEQUENCE [LARGE SCALE GENOMIC DNA]</scope>
    <source>
        <strain evidence="3">ATCC BAA-861 / DSM 15982 / KCTC 12143 / HTCC2516</strain>
    </source>
</reference>
<keyword evidence="1" id="KW-0175">Coiled coil</keyword>
<evidence type="ECO:0008006" key="4">
    <source>
        <dbReference type="Google" id="ProtNLM"/>
    </source>
</evidence>
<dbReference type="RefSeq" id="WP_007254903.1">
    <property type="nucleotide sequence ID" value="NZ_CH724107.1"/>
</dbReference>
<evidence type="ECO:0000313" key="2">
    <source>
        <dbReference type="EMBL" id="EAR51769.1"/>
    </source>
</evidence>
<name>Q2CGE9_OCEGH</name>
<evidence type="ECO:0000313" key="3">
    <source>
        <dbReference type="Proteomes" id="UP000003635"/>
    </source>
</evidence>
<comment type="caution">
    <text evidence="2">The sequence shown here is derived from an EMBL/GenBank/DDBJ whole genome shotgun (WGS) entry which is preliminary data.</text>
</comment>
<gene>
    <name evidence="2" type="ORF">OG2516_06886</name>
</gene>
<dbReference type="AlphaFoldDB" id="Q2CGE9"/>
<feature type="coiled-coil region" evidence="1">
    <location>
        <begin position="21"/>
        <end position="48"/>
    </location>
</feature>
<dbReference type="HOGENOM" id="CLU_1813976_0_0_5"/>
<dbReference type="EMBL" id="AAOT01000009">
    <property type="protein sequence ID" value="EAR51769.1"/>
    <property type="molecule type" value="Genomic_DNA"/>
</dbReference>